<dbReference type="RefSeq" id="WP_311361468.1">
    <property type="nucleotide sequence ID" value="NZ_JAVRIE010000003.1"/>
</dbReference>
<dbReference type="AlphaFoldDB" id="A0AAW8R4C0"/>
<keyword evidence="5" id="KW-0808">Transferase</keyword>
<dbReference type="PANTHER" id="PTHR30244">
    <property type="entry name" value="TRANSAMINASE"/>
    <property type="match status" value="1"/>
</dbReference>
<dbReference type="GO" id="GO:0030170">
    <property type="term" value="F:pyridoxal phosphate binding"/>
    <property type="evidence" value="ECO:0007669"/>
    <property type="project" value="TreeGrafter"/>
</dbReference>
<dbReference type="SUPFAM" id="SSF55729">
    <property type="entry name" value="Acyl-CoA N-acyltransferases (Nat)"/>
    <property type="match status" value="1"/>
</dbReference>
<keyword evidence="1 3" id="KW-0663">Pyridoxal phosphate</keyword>
<evidence type="ECO:0000259" key="4">
    <source>
        <dbReference type="PROSITE" id="PS51186"/>
    </source>
</evidence>
<protein>
    <submittedName>
        <fullName evidence="5">GNAT family N-acetyltransferase</fullName>
        <ecNumber evidence="5">2.3.1.-</ecNumber>
    </submittedName>
</protein>
<dbReference type="Gene3D" id="3.90.1150.10">
    <property type="entry name" value="Aspartate Aminotransferase, domain 1"/>
    <property type="match status" value="1"/>
</dbReference>
<dbReference type="SUPFAM" id="SSF53383">
    <property type="entry name" value="PLP-dependent transferases"/>
    <property type="match status" value="1"/>
</dbReference>
<organism evidence="5 6">
    <name type="scientific">Brumicola blandensis</name>
    <dbReference type="NCBI Taxonomy" id="3075611"/>
    <lineage>
        <taxon>Bacteria</taxon>
        <taxon>Pseudomonadati</taxon>
        <taxon>Pseudomonadota</taxon>
        <taxon>Gammaproteobacteria</taxon>
        <taxon>Alteromonadales</taxon>
        <taxon>Alteromonadaceae</taxon>
        <taxon>Brumicola</taxon>
    </lineage>
</organism>
<dbReference type="InterPro" id="IPR015421">
    <property type="entry name" value="PyrdxlP-dep_Trfase_major"/>
</dbReference>
<evidence type="ECO:0000313" key="5">
    <source>
        <dbReference type="EMBL" id="MDT0582690.1"/>
    </source>
</evidence>
<name>A0AAW8R4C0_9ALTE</name>
<reference evidence="5 6" key="1">
    <citation type="submission" date="2023-09" db="EMBL/GenBank/DDBJ databases">
        <authorList>
            <person name="Rey-Velasco X."/>
        </authorList>
    </citation>
    <scope>NUCLEOTIDE SEQUENCE [LARGE SCALE GENOMIC DNA]</scope>
    <source>
        <strain evidence="5 6">W409</strain>
    </source>
</reference>
<evidence type="ECO:0000256" key="1">
    <source>
        <dbReference type="ARBA" id="ARBA00022898"/>
    </source>
</evidence>
<comment type="similarity">
    <text evidence="2 3">Belongs to the DegT/DnrJ/EryC1 family.</text>
</comment>
<dbReference type="InterPro" id="IPR015424">
    <property type="entry name" value="PyrdxlP-dep_Trfase"/>
</dbReference>
<dbReference type="PANTHER" id="PTHR30244:SF34">
    <property type="entry name" value="DTDP-4-AMINO-4,6-DIDEOXYGALACTOSE TRANSAMINASE"/>
    <property type="match status" value="1"/>
</dbReference>
<dbReference type="InterPro" id="IPR016181">
    <property type="entry name" value="Acyl_CoA_acyltransferase"/>
</dbReference>
<dbReference type="GO" id="GO:0016747">
    <property type="term" value="F:acyltransferase activity, transferring groups other than amino-acyl groups"/>
    <property type="evidence" value="ECO:0007669"/>
    <property type="project" value="InterPro"/>
</dbReference>
<gene>
    <name evidence="5" type="ORF">RM544_09060</name>
</gene>
<dbReference type="Pfam" id="PF01041">
    <property type="entry name" value="DegT_DnrJ_EryC1"/>
    <property type="match status" value="1"/>
</dbReference>
<dbReference type="CDD" id="cd04301">
    <property type="entry name" value="NAT_SF"/>
    <property type="match status" value="1"/>
</dbReference>
<sequence length="509" mass="56994">MKSNSISWANIKYFGNELEYAKEALDSRWISGGDFVSKFEKEVESVYRGKAFAVSNGTAALQLALQALSVTPGDRVIVPSFCFQAAGNVLLQLGAVPVYCDVELSSWNQSLGNIQKVYDKSIKGVLLVHNYGGCHDIEKISKWCKEKSLWLLEDCAEAWFSMCSGKLLGQFSDIATFSMHAAKTITCGEGGLLISYREDLNERITQLRSHGLVGAPRPYMNQLAGNNYRLSNIHSAIALGQLEKRTDILEYQIARQKKYTSMLGELKFGQLQHCIGDGIQLWAIGFQLFPHMLTISRDDIMDLMQVSGIATRPGFYSTDKLNYLNDESSYKNSKCLSDDIIVFPCGSDLTMTEIERTCQIFIEIVKNNTKYSVMEPSSSEYMSLLGELVENVRSTDESFRYFDSRELSIVADHDANFLFNLHGKAVAYGHLESEGADTWLGVCVHSGYRNQSFGSTMLKLLLATAVRQNISVVSLTVDINNPSAIRLYESFGFVVIKEDDTFYKMQKVF</sequence>
<dbReference type="InterPro" id="IPR015422">
    <property type="entry name" value="PyrdxlP-dep_Trfase_small"/>
</dbReference>
<feature type="domain" description="N-acetyltransferase" evidence="4">
    <location>
        <begin position="372"/>
        <end position="509"/>
    </location>
</feature>
<evidence type="ECO:0000256" key="2">
    <source>
        <dbReference type="ARBA" id="ARBA00037999"/>
    </source>
</evidence>
<proteinExistence type="inferred from homology"/>
<dbReference type="EMBL" id="JAVRIE010000003">
    <property type="protein sequence ID" value="MDT0582690.1"/>
    <property type="molecule type" value="Genomic_DNA"/>
</dbReference>
<dbReference type="PROSITE" id="PS51186">
    <property type="entry name" value="GNAT"/>
    <property type="match status" value="1"/>
</dbReference>
<evidence type="ECO:0000313" key="6">
    <source>
        <dbReference type="Proteomes" id="UP001249020"/>
    </source>
</evidence>
<dbReference type="Gene3D" id="3.40.640.10">
    <property type="entry name" value="Type I PLP-dependent aspartate aminotransferase-like (Major domain)"/>
    <property type="match status" value="1"/>
</dbReference>
<dbReference type="InterPro" id="IPR000182">
    <property type="entry name" value="GNAT_dom"/>
</dbReference>
<dbReference type="EC" id="2.3.1.-" evidence="5"/>
<dbReference type="GO" id="GO:0000271">
    <property type="term" value="P:polysaccharide biosynthetic process"/>
    <property type="evidence" value="ECO:0007669"/>
    <property type="project" value="TreeGrafter"/>
</dbReference>
<dbReference type="InterPro" id="IPR000653">
    <property type="entry name" value="DegT/StrS_aminotransferase"/>
</dbReference>
<dbReference type="Proteomes" id="UP001249020">
    <property type="component" value="Unassembled WGS sequence"/>
</dbReference>
<dbReference type="Pfam" id="PF00583">
    <property type="entry name" value="Acetyltransf_1"/>
    <property type="match status" value="1"/>
</dbReference>
<keyword evidence="5" id="KW-0012">Acyltransferase</keyword>
<evidence type="ECO:0000256" key="3">
    <source>
        <dbReference type="RuleBase" id="RU004508"/>
    </source>
</evidence>
<comment type="caution">
    <text evidence="5">The sequence shown here is derived from an EMBL/GenBank/DDBJ whole genome shotgun (WGS) entry which is preliminary data.</text>
</comment>
<accession>A0AAW8R4C0</accession>
<dbReference type="GO" id="GO:0008483">
    <property type="term" value="F:transaminase activity"/>
    <property type="evidence" value="ECO:0007669"/>
    <property type="project" value="TreeGrafter"/>
</dbReference>
<dbReference type="Gene3D" id="3.40.630.30">
    <property type="match status" value="1"/>
</dbReference>
<keyword evidence="6" id="KW-1185">Reference proteome</keyword>